<sequence>MPPEIKLRKTFIIRSILYGAALMFDNGELEYTEENMKMVAYSIEREFDLP</sequence>
<protein>
    <submittedName>
        <fullName evidence="1">Uncharacterized protein</fullName>
    </submittedName>
</protein>
<dbReference type="AlphaFoldDB" id="A0A645C9R9"/>
<name>A0A645C9R9_9ZZZZ</name>
<gene>
    <name evidence="1" type="ORF">SDC9_120536</name>
</gene>
<dbReference type="EMBL" id="VSSQ01025436">
    <property type="protein sequence ID" value="MPM73554.1"/>
    <property type="molecule type" value="Genomic_DNA"/>
</dbReference>
<proteinExistence type="predicted"/>
<reference evidence="1" key="1">
    <citation type="submission" date="2019-08" db="EMBL/GenBank/DDBJ databases">
        <authorList>
            <person name="Kucharzyk K."/>
            <person name="Murdoch R.W."/>
            <person name="Higgins S."/>
            <person name="Loffler F."/>
        </authorList>
    </citation>
    <scope>NUCLEOTIDE SEQUENCE</scope>
</reference>
<comment type="caution">
    <text evidence="1">The sequence shown here is derived from an EMBL/GenBank/DDBJ whole genome shotgun (WGS) entry which is preliminary data.</text>
</comment>
<evidence type="ECO:0000313" key="1">
    <source>
        <dbReference type="EMBL" id="MPM73554.1"/>
    </source>
</evidence>
<accession>A0A645C9R9</accession>
<organism evidence="1">
    <name type="scientific">bioreactor metagenome</name>
    <dbReference type="NCBI Taxonomy" id="1076179"/>
    <lineage>
        <taxon>unclassified sequences</taxon>
        <taxon>metagenomes</taxon>
        <taxon>ecological metagenomes</taxon>
    </lineage>
</organism>